<evidence type="ECO:0000256" key="2">
    <source>
        <dbReference type="SAM" id="MobiDB-lite"/>
    </source>
</evidence>
<evidence type="ECO:0000313" key="4">
    <source>
        <dbReference type="EMBL" id="CAF1180498.1"/>
    </source>
</evidence>
<comment type="caution">
    <text evidence="3">The sequence shown here is derived from an EMBL/GenBank/DDBJ whole genome shotgun (WGS) entry which is preliminary data.</text>
</comment>
<keyword evidence="1" id="KW-0175">Coiled coil</keyword>
<dbReference type="InterPro" id="IPR037386">
    <property type="entry name" value="CCDC40"/>
</dbReference>
<feature type="coiled-coil region" evidence="1">
    <location>
        <begin position="563"/>
        <end position="739"/>
    </location>
</feature>
<name>A0A813Z207_ADIRI</name>
<sequence>MSLYDDDDDVVNGGPAAPTVTNNTDLNEYPFNYADLDRQLDDTQDRQDGPTEDEQSVVVLDPNHPLMAPYQKALKEYLVKQEEKFNIQLREVDHELKKMRERREELGVNLYNLQQELARHQMLLEKEHDHYGEVNQERQRIDQELKQAKEKQVNKKVELETQTKQTMDTQKERDVLQRRLFYLNKAKGDVRSDLSTMRRATEKVDSEVTKLEAEKKEQDFFVNRLVEQVDALREQIAQYEYQLKIQMEERKNITHTLTEARLESETLELEKKQLMQNWSSCLIGIRRRDEAQATMNEAVRLQSQRIDTMNTEMESYKRSIVKEQELNEKLTLVLNRTKYEIQNLERLHEITHEKSETTKQEISTYTRALQETQHMLDRINNDKSEKQHDLDILRRDIEKESQECVKLEDDIYERVQEQLTAEKAAEYSSKRRFKLKESTREIERNLSKVENDISRARLEKTYLLTNIQQLETQAKEYNEQILEKNQIITRSEQEIKRRVLLIEQKQNQIDLMNKKLESLKEKAGGVELGPLELEVLNLQKSIAQTGKEIFELEQAWLKGQNELVRLTNEKDVLEKETDSMKLKYTILMSRKIRTENTIKNMETDCTHLKRQMELLTLDLERLNKLIYKESTTKTTLERNNLLSEGDFVRELKEAEKDAIQMEEQLEKIRKERENLLSNLVEAEKQIMFWERKIQLAKEMKSAVDSETGQGEIRAMKSEIHRMQVRYDQLLRQQEKLIRDMEASVLRRDTIVTRGEIQQRVPQNKAIMESTVQRKITDLQRKIRESTQQAGELEQQLDEYRNLQQEHVSHMSELEAQRDQLTNENSQLDERIVELNTRKNMMFITLTEKQARAKYYEQIKDGKYVKVHQTPDALNTARENQINRLQHYETILHGLSERCPQFRRQFVPIQEMLRKRLAEHLGRSSQ</sequence>
<dbReference type="PANTHER" id="PTHR16275">
    <property type="entry name" value="COILED-COIL DOMAIN-CONTAINING PROTEIN 40"/>
    <property type="match status" value="1"/>
</dbReference>
<feature type="coiled-coil region" evidence="1">
    <location>
        <begin position="197"/>
        <end position="277"/>
    </location>
</feature>
<evidence type="ECO:0000256" key="1">
    <source>
        <dbReference type="SAM" id="Coils"/>
    </source>
</evidence>
<proteinExistence type="predicted"/>
<evidence type="ECO:0008006" key="6">
    <source>
        <dbReference type="Google" id="ProtNLM"/>
    </source>
</evidence>
<reference evidence="3" key="1">
    <citation type="submission" date="2021-02" db="EMBL/GenBank/DDBJ databases">
        <authorList>
            <person name="Nowell W R."/>
        </authorList>
    </citation>
    <scope>NUCLEOTIDE SEQUENCE</scope>
</reference>
<dbReference type="AlphaFoldDB" id="A0A813Z207"/>
<feature type="coiled-coil region" evidence="1">
    <location>
        <begin position="775"/>
        <end position="837"/>
    </location>
</feature>
<evidence type="ECO:0000313" key="3">
    <source>
        <dbReference type="EMBL" id="CAF0891858.1"/>
    </source>
</evidence>
<feature type="coiled-coil region" evidence="1">
    <location>
        <begin position="306"/>
        <end position="410"/>
    </location>
</feature>
<dbReference type="PANTHER" id="PTHR16275:SF8">
    <property type="entry name" value="COILED-COIL DOMAIN-CONTAINING PROTEIN 40"/>
    <property type="match status" value="1"/>
</dbReference>
<feature type="coiled-coil region" evidence="1">
    <location>
        <begin position="82"/>
        <end position="165"/>
    </location>
</feature>
<dbReference type="Proteomes" id="UP000663852">
    <property type="component" value="Unassembled WGS sequence"/>
</dbReference>
<protein>
    <recommendedName>
        <fullName evidence="6">Coiled-coil domain-containing protein 40</fullName>
    </recommendedName>
</protein>
<dbReference type="OrthoDB" id="188741at2759"/>
<keyword evidence="5" id="KW-1185">Reference proteome</keyword>
<accession>A0A813Z207</accession>
<organism evidence="3 5">
    <name type="scientific">Adineta ricciae</name>
    <name type="common">Rotifer</name>
    <dbReference type="NCBI Taxonomy" id="249248"/>
    <lineage>
        <taxon>Eukaryota</taxon>
        <taxon>Metazoa</taxon>
        <taxon>Spiralia</taxon>
        <taxon>Gnathifera</taxon>
        <taxon>Rotifera</taxon>
        <taxon>Eurotatoria</taxon>
        <taxon>Bdelloidea</taxon>
        <taxon>Adinetida</taxon>
        <taxon>Adinetidae</taxon>
        <taxon>Adineta</taxon>
    </lineage>
</organism>
<evidence type="ECO:0000313" key="5">
    <source>
        <dbReference type="Proteomes" id="UP000663828"/>
    </source>
</evidence>
<dbReference type="EMBL" id="CAJNOJ010000136">
    <property type="protein sequence ID" value="CAF1180498.1"/>
    <property type="molecule type" value="Genomic_DNA"/>
</dbReference>
<dbReference type="EMBL" id="CAJNOR010000363">
    <property type="protein sequence ID" value="CAF0891858.1"/>
    <property type="molecule type" value="Genomic_DNA"/>
</dbReference>
<dbReference type="GO" id="GO:0005737">
    <property type="term" value="C:cytoplasm"/>
    <property type="evidence" value="ECO:0007669"/>
    <property type="project" value="TreeGrafter"/>
</dbReference>
<feature type="region of interest" description="Disordered" evidence="2">
    <location>
        <begin position="1"/>
        <end position="28"/>
    </location>
</feature>
<dbReference type="GO" id="GO:0035082">
    <property type="term" value="P:axoneme assembly"/>
    <property type="evidence" value="ECO:0007669"/>
    <property type="project" value="InterPro"/>
</dbReference>
<dbReference type="Proteomes" id="UP000663828">
    <property type="component" value="Unassembled WGS sequence"/>
</dbReference>
<gene>
    <name evidence="4" type="ORF">EDS130_LOCUS24213</name>
    <name evidence="3" type="ORF">XAT740_LOCUS7554</name>
</gene>
<feature type="compositionally biased region" description="Acidic residues" evidence="2">
    <location>
        <begin position="1"/>
        <end position="10"/>
    </location>
</feature>
<feature type="coiled-coil region" evidence="1">
    <location>
        <begin position="439"/>
        <end position="522"/>
    </location>
</feature>
<dbReference type="Pfam" id="PF08647">
    <property type="entry name" value="BRE1"/>
    <property type="match status" value="1"/>
</dbReference>